<comment type="similarity">
    <text evidence="2">Belongs to the CDP-alcohol phosphatidyltransferase class-I family.</text>
</comment>
<reference evidence="3 4" key="1">
    <citation type="submission" date="2019-06" db="EMBL/GenBank/DDBJ databases">
        <title>Sequencing the genomes of 1000 actinobacteria strains.</title>
        <authorList>
            <person name="Klenk H.-P."/>
        </authorList>
    </citation>
    <scope>NUCLEOTIDE SEQUENCE [LARGE SCALE GENOMIC DNA]</scope>
    <source>
        <strain evidence="3 4">DSM 45679</strain>
    </source>
</reference>
<dbReference type="EMBL" id="VFML01000001">
    <property type="protein sequence ID" value="TQJ01737.1"/>
    <property type="molecule type" value="Genomic_DNA"/>
</dbReference>
<dbReference type="GO" id="GO:0008654">
    <property type="term" value="P:phospholipid biosynthetic process"/>
    <property type="evidence" value="ECO:0007669"/>
    <property type="project" value="InterPro"/>
</dbReference>
<gene>
    <name evidence="3" type="ORF">FB471_1446</name>
</gene>
<organism evidence="3 4">
    <name type="scientific">Amycolatopsis cihanbeyliensis</name>
    <dbReference type="NCBI Taxonomy" id="1128664"/>
    <lineage>
        <taxon>Bacteria</taxon>
        <taxon>Bacillati</taxon>
        <taxon>Actinomycetota</taxon>
        <taxon>Actinomycetes</taxon>
        <taxon>Pseudonocardiales</taxon>
        <taxon>Pseudonocardiaceae</taxon>
        <taxon>Amycolatopsis</taxon>
    </lineage>
</organism>
<proteinExistence type="inferred from homology"/>
<protein>
    <submittedName>
        <fullName evidence="3">CDP-alcohol phosphatidyltransferase-like enzyme</fullName>
    </submittedName>
</protein>
<dbReference type="InterPro" id="IPR043130">
    <property type="entry name" value="CDP-OH_PTrfase_TM_dom"/>
</dbReference>
<dbReference type="InterPro" id="IPR000462">
    <property type="entry name" value="CDP-OH_P_trans"/>
</dbReference>
<dbReference type="Gene3D" id="1.20.120.1760">
    <property type="match status" value="1"/>
</dbReference>
<evidence type="ECO:0000313" key="3">
    <source>
        <dbReference type="EMBL" id="TQJ01737.1"/>
    </source>
</evidence>
<accession>A0A542DF81</accession>
<keyword evidence="4" id="KW-1185">Reference proteome</keyword>
<dbReference type="Pfam" id="PF01066">
    <property type="entry name" value="CDP-OH_P_transf"/>
    <property type="match status" value="1"/>
</dbReference>
<evidence type="ECO:0000313" key="4">
    <source>
        <dbReference type="Proteomes" id="UP000320876"/>
    </source>
</evidence>
<evidence type="ECO:0000256" key="2">
    <source>
        <dbReference type="RuleBase" id="RU003750"/>
    </source>
</evidence>
<dbReference type="PROSITE" id="PS00379">
    <property type="entry name" value="CDP_ALCOHOL_P_TRANSF"/>
    <property type="match status" value="1"/>
</dbReference>
<comment type="caution">
    <text evidence="3">The sequence shown here is derived from an EMBL/GenBank/DDBJ whole genome shotgun (WGS) entry which is preliminary data.</text>
</comment>
<dbReference type="AlphaFoldDB" id="A0A542DF81"/>
<dbReference type="InterPro" id="IPR048254">
    <property type="entry name" value="CDP_ALCOHOL_P_TRANSF_CS"/>
</dbReference>
<dbReference type="Proteomes" id="UP000320876">
    <property type="component" value="Unassembled WGS sequence"/>
</dbReference>
<dbReference type="GO" id="GO:0016780">
    <property type="term" value="F:phosphotransferase activity, for other substituted phosphate groups"/>
    <property type="evidence" value="ECO:0007669"/>
    <property type="project" value="InterPro"/>
</dbReference>
<dbReference type="GO" id="GO:0016020">
    <property type="term" value="C:membrane"/>
    <property type="evidence" value="ECO:0007669"/>
    <property type="project" value="InterPro"/>
</dbReference>
<dbReference type="RefSeq" id="WP_211357978.1">
    <property type="nucleotide sequence ID" value="NZ_VFML01000001.1"/>
</dbReference>
<evidence type="ECO:0000256" key="1">
    <source>
        <dbReference type="ARBA" id="ARBA00022679"/>
    </source>
</evidence>
<name>A0A542DF81_AMYCI</name>
<keyword evidence="1 2" id="KW-0808">Transferase</keyword>
<sequence length="230" mass="24581">MSQLTDRLLGEPDSRAATNALLAEVRAGRWGPRAWVRFLADATRRSVHQARRHPRALAEVTALHVLFAVLADRRGRAWVAVSWGMAASHLGLLEQRSSIGLASTITLARANLPALAGGRWVSGLALGSDLADGWLARGLGAESRFGAAADSLADAAFWTWFTLRHEPSHRVRAMALLAWLAPVVAVTAASARQGSMVDAPRPVVLRPAAALQAVLTARGIFSSTSTPRYD</sequence>